<protein>
    <submittedName>
        <fullName evidence="2">Uncharacterized protein</fullName>
    </submittedName>
</protein>
<proteinExistence type="predicted"/>
<reference evidence="2 3" key="1">
    <citation type="submission" date="2015-03" db="EMBL/GenBank/DDBJ databases">
        <authorList>
            <consortium name="Pathogen Informatics"/>
        </authorList>
    </citation>
    <scope>NUCLEOTIDE SEQUENCE [LARGE SCALE GENOMIC DNA]</scope>
    <source>
        <strain evidence="2 3">C09601061</strain>
    </source>
</reference>
<organism evidence="2 3">
    <name type="scientific">Mycobacterium tuberculosis</name>
    <dbReference type="NCBI Taxonomy" id="1773"/>
    <lineage>
        <taxon>Bacteria</taxon>
        <taxon>Bacillati</taxon>
        <taxon>Actinomycetota</taxon>
        <taxon>Actinomycetes</taxon>
        <taxon>Mycobacteriales</taxon>
        <taxon>Mycobacteriaceae</taxon>
        <taxon>Mycobacterium</taxon>
        <taxon>Mycobacterium tuberculosis complex</taxon>
    </lineage>
</organism>
<accession>A0A654U6U3</accession>
<dbReference type="AlphaFoldDB" id="A0A654U6U3"/>
<feature type="compositionally biased region" description="Low complexity" evidence="1">
    <location>
        <begin position="1"/>
        <end position="11"/>
    </location>
</feature>
<name>A0A654U6U3_MYCTX</name>
<feature type="region of interest" description="Disordered" evidence="1">
    <location>
        <begin position="1"/>
        <end position="42"/>
    </location>
</feature>
<sequence>MSKTPASVSRRPYSRSRARSTQMARTILSRRTSRSRSWRAASNATGLARNGITGVGGCGAGTARSVLATIRTSNSGLSA</sequence>
<evidence type="ECO:0000256" key="1">
    <source>
        <dbReference type="SAM" id="MobiDB-lite"/>
    </source>
</evidence>
<evidence type="ECO:0000313" key="3">
    <source>
        <dbReference type="Proteomes" id="UP000046680"/>
    </source>
</evidence>
<evidence type="ECO:0000313" key="2">
    <source>
        <dbReference type="EMBL" id="CFS11910.1"/>
    </source>
</evidence>
<dbReference type="Proteomes" id="UP000046680">
    <property type="component" value="Unassembled WGS sequence"/>
</dbReference>
<gene>
    <name evidence="2" type="ORF">ERS007657_04110</name>
</gene>
<dbReference type="EMBL" id="CGCX01002434">
    <property type="protein sequence ID" value="CFS11910.1"/>
    <property type="molecule type" value="Genomic_DNA"/>
</dbReference>